<feature type="compositionally biased region" description="Low complexity" evidence="1">
    <location>
        <begin position="70"/>
        <end position="83"/>
    </location>
</feature>
<reference evidence="3" key="1">
    <citation type="submission" date="2019-09" db="UniProtKB">
        <authorList>
            <consortium name="WormBaseParasite"/>
        </authorList>
    </citation>
    <scope>IDENTIFICATION</scope>
</reference>
<proteinExistence type="predicted"/>
<dbReference type="WBParaSite" id="HPBE_0001934701-mRNA-1">
    <property type="protein sequence ID" value="HPBE_0001934701-mRNA-1"/>
    <property type="gene ID" value="HPBE_0001934701"/>
</dbReference>
<accession>A0A183GB90</accession>
<protein>
    <submittedName>
        <fullName evidence="3">MLO protein</fullName>
    </submittedName>
</protein>
<keyword evidence="2" id="KW-1185">Reference proteome</keyword>
<organism evidence="2 3">
    <name type="scientific">Heligmosomoides polygyrus</name>
    <name type="common">Parasitic roundworm</name>
    <dbReference type="NCBI Taxonomy" id="6339"/>
    <lineage>
        <taxon>Eukaryota</taxon>
        <taxon>Metazoa</taxon>
        <taxon>Ecdysozoa</taxon>
        <taxon>Nematoda</taxon>
        <taxon>Chromadorea</taxon>
        <taxon>Rhabditida</taxon>
        <taxon>Rhabditina</taxon>
        <taxon>Rhabditomorpha</taxon>
        <taxon>Strongyloidea</taxon>
        <taxon>Heligmosomidae</taxon>
        <taxon>Heligmosomoides</taxon>
    </lineage>
</organism>
<dbReference type="Proteomes" id="UP000050761">
    <property type="component" value="Unassembled WGS sequence"/>
</dbReference>
<dbReference type="AlphaFoldDB" id="A0A183GB90"/>
<feature type="region of interest" description="Disordered" evidence="1">
    <location>
        <begin position="25"/>
        <end position="167"/>
    </location>
</feature>
<evidence type="ECO:0000313" key="3">
    <source>
        <dbReference type="WBParaSite" id="HPBE_0001934701-mRNA-1"/>
    </source>
</evidence>
<name>A0A183GB90_HELPZ</name>
<sequence length="235" mass="24791">LKEWFGQIQTSDRASLLSKKLQKYAQKRAARTERSSRFSASSSLDVVDEGDGSPEPVPPASNHGGYPCDTGTAAKTAAPAVTTKNPSPPRAEADDSGIATKTPEAEAKASTPSPAPQAISKPPVTSTPLITSAAPKEEIHPALSPIPSSPVSARAMPSDSDDEFFDANSDFNENVQELQLTSSLHEDQLNGNGMLPNDSGISVVRNCMTQSLMKVDEEAPMSQLVVHADGAKPKR</sequence>
<evidence type="ECO:0000313" key="2">
    <source>
        <dbReference type="Proteomes" id="UP000050761"/>
    </source>
</evidence>
<evidence type="ECO:0000256" key="1">
    <source>
        <dbReference type="SAM" id="MobiDB-lite"/>
    </source>
</evidence>